<reference evidence="1 2" key="1">
    <citation type="journal article" date="2016" name="Nat. Commun.">
        <title>Thousands of microbial genomes shed light on interconnected biogeochemical processes in an aquifer system.</title>
        <authorList>
            <person name="Anantharaman K."/>
            <person name="Brown C.T."/>
            <person name="Hug L.A."/>
            <person name="Sharon I."/>
            <person name="Castelle C.J."/>
            <person name="Probst A.J."/>
            <person name="Thomas B.C."/>
            <person name="Singh A."/>
            <person name="Wilkins M.J."/>
            <person name="Karaoz U."/>
            <person name="Brodie E.L."/>
            <person name="Williams K.H."/>
            <person name="Hubbard S.S."/>
            <person name="Banfield J.F."/>
        </authorList>
    </citation>
    <scope>NUCLEOTIDE SEQUENCE [LARGE SCALE GENOMIC DNA]</scope>
</reference>
<dbReference type="EMBL" id="MFPS01000008">
    <property type="protein sequence ID" value="OGH58880.1"/>
    <property type="molecule type" value="Genomic_DNA"/>
</dbReference>
<gene>
    <name evidence="1" type="ORF">A2725_03985</name>
</gene>
<name>A0A1F6LHH5_9BACT</name>
<sequence>MTMWWWKKKLIHETLSKKVLEALNSKGLKLTNEEIDLIIQKEELLELIAWSVHTSIFTAINGWRECQPKKRPR</sequence>
<comment type="caution">
    <text evidence="1">The sequence shown here is derived from an EMBL/GenBank/DDBJ whole genome shotgun (WGS) entry which is preliminary data.</text>
</comment>
<accession>A0A1F6LHH5</accession>
<organism evidence="1 2">
    <name type="scientific">Candidatus Magasanikbacteria bacterium RIFCSPHIGHO2_01_FULL_33_34</name>
    <dbReference type="NCBI Taxonomy" id="1798671"/>
    <lineage>
        <taxon>Bacteria</taxon>
        <taxon>Candidatus Magasanikiibacteriota</taxon>
    </lineage>
</organism>
<dbReference type="Proteomes" id="UP000177067">
    <property type="component" value="Unassembled WGS sequence"/>
</dbReference>
<proteinExistence type="predicted"/>
<evidence type="ECO:0000313" key="1">
    <source>
        <dbReference type="EMBL" id="OGH58880.1"/>
    </source>
</evidence>
<dbReference type="AlphaFoldDB" id="A0A1F6LHH5"/>
<protein>
    <submittedName>
        <fullName evidence="1">Uncharacterized protein</fullName>
    </submittedName>
</protein>
<evidence type="ECO:0000313" key="2">
    <source>
        <dbReference type="Proteomes" id="UP000177067"/>
    </source>
</evidence>